<dbReference type="Proteomes" id="UP000325055">
    <property type="component" value="Unassembled WGS sequence"/>
</dbReference>
<name>A0A5M6AAI8_9BACE</name>
<dbReference type="EMBL" id="VVYW01000009">
    <property type="protein sequence ID" value="KAA5408702.1"/>
    <property type="molecule type" value="Genomic_DNA"/>
</dbReference>
<dbReference type="Gene3D" id="2.160.10.10">
    <property type="entry name" value="Hexapeptide repeat proteins"/>
    <property type="match status" value="1"/>
</dbReference>
<comment type="caution">
    <text evidence="1">The sequence shown here is derived from an EMBL/GenBank/DDBJ whole genome shotgun (WGS) entry which is preliminary data.</text>
</comment>
<sequence>MKNLLAYWRFLPYLHKILYFNFHYLPFRQALKLPILLYKPHLLECKGEVKIESDNIYTGMIQLGIFRGRLFQNTGIRWINEGGRCIFRGHCIMKNNSYIHIRNNSLLDIGDNSEFGPELRMSVNKMIKIGDNLRLGWMGIVVDSSFHRLKRKSGEWREGEADADREIVIGRNNWFGLKCVILKGTKTPDYCIFGATSFLNKDYSNNPSYILMAGNPLKIKAEDIWRDPIDDSLEELRIF</sequence>
<evidence type="ECO:0000313" key="1">
    <source>
        <dbReference type="EMBL" id="KAA5408702.1"/>
    </source>
</evidence>
<dbReference type="RefSeq" id="WP_149949845.1">
    <property type="nucleotide sequence ID" value="NZ_RCXI01000009.1"/>
</dbReference>
<dbReference type="AlphaFoldDB" id="A0A5M6AAI8"/>
<organism evidence="1 2">
    <name type="scientific">Bacteroides cellulosilyticus</name>
    <dbReference type="NCBI Taxonomy" id="246787"/>
    <lineage>
        <taxon>Bacteria</taxon>
        <taxon>Pseudomonadati</taxon>
        <taxon>Bacteroidota</taxon>
        <taxon>Bacteroidia</taxon>
        <taxon>Bacteroidales</taxon>
        <taxon>Bacteroidaceae</taxon>
        <taxon>Bacteroides</taxon>
    </lineage>
</organism>
<dbReference type="SUPFAM" id="SSF51161">
    <property type="entry name" value="Trimeric LpxA-like enzymes"/>
    <property type="match status" value="1"/>
</dbReference>
<proteinExistence type="predicted"/>
<reference evidence="1 2" key="1">
    <citation type="journal article" date="2019" name="Nat. Med.">
        <title>A library of human gut bacterial isolates paired with longitudinal multiomics data enables mechanistic microbiome research.</title>
        <authorList>
            <person name="Poyet M."/>
            <person name="Groussin M."/>
            <person name="Gibbons S.M."/>
            <person name="Avila-Pacheco J."/>
            <person name="Jiang X."/>
            <person name="Kearney S.M."/>
            <person name="Perrotta A.R."/>
            <person name="Berdy B."/>
            <person name="Zhao S."/>
            <person name="Lieberman T.D."/>
            <person name="Swanson P.K."/>
            <person name="Smith M."/>
            <person name="Roesemann S."/>
            <person name="Alexander J.E."/>
            <person name="Rich S.A."/>
            <person name="Livny J."/>
            <person name="Vlamakis H."/>
            <person name="Clish C."/>
            <person name="Bullock K."/>
            <person name="Deik A."/>
            <person name="Scott J."/>
            <person name="Pierce K.A."/>
            <person name="Xavier R.J."/>
            <person name="Alm E.J."/>
        </authorList>
    </citation>
    <scope>NUCLEOTIDE SEQUENCE [LARGE SCALE GENOMIC DNA]</scope>
    <source>
        <strain evidence="1 2">BIOML-A7</strain>
    </source>
</reference>
<protein>
    <recommendedName>
        <fullName evidence="3">Acyltransferase</fullName>
    </recommendedName>
</protein>
<evidence type="ECO:0000313" key="2">
    <source>
        <dbReference type="Proteomes" id="UP000325055"/>
    </source>
</evidence>
<dbReference type="InterPro" id="IPR011004">
    <property type="entry name" value="Trimer_LpxA-like_sf"/>
</dbReference>
<accession>A0A5M6AAI8</accession>
<gene>
    <name evidence="1" type="ORF">F2Y86_12955</name>
</gene>
<evidence type="ECO:0008006" key="3">
    <source>
        <dbReference type="Google" id="ProtNLM"/>
    </source>
</evidence>